<evidence type="ECO:0000256" key="2">
    <source>
        <dbReference type="ARBA" id="ARBA00010565"/>
    </source>
</evidence>
<dbReference type="OrthoDB" id="1938138at2759"/>
<dbReference type="PANTHER" id="PTHR12772:SF0">
    <property type="entry name" value="DNA REPLICATION COMPLEX GINS PROTEIN PSF2"/>
    <property type="match status" value="1"/>
</dbReference>
<reference evidence="8 9" key="1">
    <citation type="journal article" date="2018" name="Nat. Ecol. Evol.">
        <title>Genomic signatures of mitonuclear coevolution across populations of Tigriopus californicus.</title>
        <authorList>
            <person name="Barreto F.S."/>
            <person name="Watson E.T."/>
            <person name="Lima T.G."/>
            <person name="Willett C.S."/>
            <person name="Edmands S."/>
            <person name="Li W."/>
            <person name="Burton R.S."/>
        </authorList>
    </citation>
    <scope>NUCLEOTIDE SEQUENCE [LARGE SCALE GENOMIC DNA]</scope>
    <source>
        <strain evidence="8 9">San Diego</strain>
    </source>
</reference>
<evidence type="ECO:0000256" key="5">
    <source>
        <dbReference type="PIRNR" id="PIRNR028998"/>
    </source>
</evidence>
<dbReference type="Proteomes" id="UP000318571">
    <property type="component" value="Chromosome 2"/>
</dbReference>
<comment type="caution">
    <text evidence="8">The sequence shown here is derived from an EMBL/GenBank/DDBJ whole genome shotgun (WGS) entry which is preliminary data.</text>
</comment>
<dbReference type="Gene3D" id="3.40.5.50">
    <property type="match status" value="1"/>
</dbReference>
<dbReference type="SUPFAM" id="SSF158573">
    <property type="entry name" value="GINS helical bundle-like"/>
    <property type="match status" value="1"/>
</dbReference>
<dbReference type="CDD" id="cd11712">
    <property type="entry name" value="GINS_A_psf2"/>
    <property type="match status" value="1"/>
</dbReference>
<dbReference type="AlphaFoldDB" id="A0A553PCV0"/>
<evidence type="ECO:0000313" key="8">
    <source>
        <dbReference type="EMBL" id="TRY75503.1"/>
    </source>
</evidence>
<sequence>MEAAEIEFLGEHESIEIVPNFKEGVLYLLEGEVGPFRAGLPVRVPLWIGVHLRQRLKCRILQPDWMRLAPLETLRDEEKESQFFLELPNPHLFTVSQMLLDVATPELVQADAIKTLLKDIWDIRQAKLRRSVHAFIQSGLQHAKLDHLQLIELNAVRPLLPQAMDAIFRLEMANSQARRVASQSSLFNHSTSFSSM</sequence>
<dbReference type="Gene3D" id="1.20.58.1020">
    <property type="match status" value="1"/>
</dbReference>
<dbReference type="GO" id="GO:0006260">
    <property type="term" value="P:DNA replication"/>
    <property type="evidence" value="ECO:0007669"/>
    <property type="project" value="UniProtKB-KW"/>
</dbReference>
<comment type="subunit">
    <text evidence="5">Component of the GINS complex.</text>
</comment>
<dbReference type="GO" id="GO:0071162">
    <property type="term" value="C:CMG complex"/>
    <property type="evidence" value="ECO:0007669"/>
    <property type="project" value="UniProtKB-ARBA"/>
</dbReference>
<dbReference type="CDD" id="cd21694">
    <property type="entry name" value="GINS_B_Psf2"/>
    <property type="match status" value="1"/>
</dbReference>
<protein>
    <recommendedName>
        <fullName evidence="5">DNA replication complex GINS protein PSF2</fullName>
    </recommendedName>
</protein>
<comment type="similarity">
    <text evidence="2 5">Belongs to the GINS2/PSF2 family.</text>
</comment>
<dbReference type="GO" id="GO:0000727">
    <property type="term" value="P:double-strand break repair via break-induced replication"/>
    <property type="evidence" value="ECO:0007669"/>
    <property type="project" value="TreeGrafter"/>
</dbReference>
<organism evidence="8 9">
    <name type="scientific">Tigriopus californicus</name>
    <name type="common">Marine copepod</name>
    <dbReference type="NCBI Taxonomy" id="6832"/>
    <lineage>
        <taxon>Eukaryota</taxon>
        <taxon>Metazoa</taxon>
        <taxon>Ecdysozoa</taxon>
        <taxon>Arthropoda</taxon>
        <taxon>Crustacea</taxon>
        <taxon>Multicrustacea</taxon>
        <taxon>Hexanauplia</taxon>
        <taxon>Copepoda</taxon>
        <taxon>Harpacticoida</taxon>
        <taxon>Harpacticidae</taxon>
        <taxon>Tigriopus</taxon>
    </lineage>
</organism>
<dbReference type="PIRSF" id="PIRSF028998">
    <property type="entry name" value="GINS_Psf2_subgr"/>
    <property type="match status" value="1"/>
</dbReference>
<dbReference type="PANTHER" id="PTHR12772">
    <property type="entry name" value="DNA REPLICATION COMPLEX GINS PROTEIN PSF2"/>
    <property type="match status" value="1"/>
</dbReference>
<evidence type="ECO:0000256" key="4">
    <source>
        <dbReference type="ARBA" id="ARBA00023242"/>
    </source>
</evidence>
<dbReference type="InterPro" id="IPR056784">
    <property type="entry name" value="PSF2_N"/>
</dbReference>
<dbReference type="STRING" id="6832.A0A553PCV0"/>
<keyword evidence="4 5" id="KW-0539">Nucleus</keyword>
<feature type="domain" description="DNA replication complex GINS protein PSF2 N-terminal" evidence="7">
    <location>
        <begin position="3"/>
        <end position="61"/>
    </location>
</feature>
<dbReference type="InterPro" id="IPR021151">
    <property type="entry name" value="GINS_A"/>
</dbReference>
<comment type="subcellular location">
    <subcellularLocation>
        <location evidence="1 5">Nucleus</location>
    </subcellularLocation>
</comment>
<proteinExistence type="inferred from homology"/>
<dbReference type="FunFam" id="1.20.58.1020:FF:000001">
    <property type="entry name" value="DNA replication complex GINS protein PSF2"/>
    <property type="match status" value="1"/>
</dbReference>
<evidence type="ECO:0000256" key="3">
    <source>
        <dbReference type="ARBA" id="ARBA00022705"/>
    </source>
</evidence>
<dbReference type="InterPro" id="IPR036224">
    <property type="entry name" value="GINS_bundle-like_dom_sf"/>
</dbReference>
<accession>A0A553PCV0</accession>
<dbReference type="FunFam" id="3.40.5.50:FF:000001">
    <property type="entry name" value="DNA replication complex GINS protein PSF2"/>
    <property type="match status" value="1"/>
</dbReference>
<keyword evidence="9" id="KW-1185">Reference proteome</keyword>
<evidence type="ECO:0000256" key="1">
    <source>
        <dbReference type="ARBA" id="ARBA00004123"/>
    </source>
</evidence>
<evidence type="ECO:0000313" key="9">
    <source>
        <dbReference type="Proteomes" id="UP000318571"/>
    </source>
</evidence>
<keyword evidence="3 5" id="KW-0235">DNA replication</keyword>
<feature type="domain" description="GINS subunit" evidence="6">
    <location>
        <begin position="65"/>
        <end position="164"/>
    </location>
</feature>
<dbReference type="OMA" id="DSLNCMY"/>
<dbReference type="Pfam" id="PF25005">
    <property type="entry name" value="PSF2_N"/>
    <property type="match status" value="1"/>
</dbReference>
<dbReference type="GO" id="GO:0000811">
    <property type="term" value="C:GINS complex"/>
    <property type="evidence" value="ECO:0007669"/>
    <property type="project" value="TreeGrafter"/>
</dbReference>
<dbReference type="SUPFAM" id="SSF160059">
    <property type="entry name" value="PriA/YqbF domain"/>
    <property type="match status" value="1"/>
</dbReference>
<evidence type="ECO:0000259" key="7">
    <source>
        <dbReference type="Pfam" id="PF25005"/>
    </source>
</evidence>
<dbReference type="Pfam" id="PF05916">
    <property type="entry name" value="Sld5"/>
    <property type="match status" value="1"/>
</dbReference>
<dbReference type="EMBL" id="VCGU01000005">
    <property type="protein sequence ID" value="TRY75503.1"/>
    <property type="molecule type" value="Genomic_DNA"/>
</dbReference>
<gene>
    <name evidence="8" type="ORF">TCAL_00543</name>
</gene>
<dbReference type="InterPro" id="IPR007257">
    <property type="entry name" value="GINS_Psf2"/>
</dbReference>
<evidence type="ECO:0000259" key="6">
    <source>
        <dbReference type="Pfam" id="PF05916"/>
    </source>
</evidence>
<name>A0A553PCV0_TIGCA</name>